<dbReference type="Proteomes" id="UP000215027">
    <property type="component" value="Chromosome II"/>
</dbReference>
<proteinExistence type="predicted"/>
<dbReference type="EMBL" id="LN890656">
    <property type="protein sequence ID" value="CUS05571.1"/>
    <property type="molecule type" value="Genomic_DNA"/>
</dbReference>
<evidence type="ECO:0000313" key="2">
    <source>
        <dbReference type="Proteomes" id="UP000215027"/>
    </source>
</evidence>
<name>A0A160T5C2_9CHLR</name>
<reference evidence="1" key="1">
    <citation type="submission" date="2016-01" db="EMBL/GenBank/DDBJ databases">
        <authorList>
            <person name="Mcilroy J.S."/>
            <person name="Karst M S."/>
            <person name="Albertsen M."/>
        </authorList>
    </citation>
    <scope>NUCLEOTIDE SEQUENCE</scope>
    <source>
        <strain evidence="1">Cfx-K</strain>
    </source>
</reference>
<keyword evidence="2" id="KW-1185">Reference proteome</keyword>
<dbReference type="KEGG" id="pbf:CFX0092_B0037"/>
<organism evidence="1 2">
    <name type="scientific">Candidatus Promineifilum breve</name>
    <dbReference type="NCBI Taxonomy" id="1806508"/>
    <lineage>
        <taxon>Bacteria</taxon>
        <taxon>Bacillati</taxon>
        <taxon>Chloroflexota</taxon>
        <taxon>Ardenticatenia</taxon>
        <taxon>Candidatus Promineifilales</taxon>
        <taxon>Candidatus Promineifilaceae</taxon>
        <taxon>Candidatus Promineifilum</taxon>
    </lineage>
</organism>
<gene>
    <name evidence="1" type="ORF">CFX0092_B0037</name>
</gene>
<accession>A0A160T5C2</accession>
<protein>
    <submittedName>
        <fullName evidence="1">Uncharacterized protein</fullName>
    </submittedName>
</protein>
<evidence type="ECO:0000313" key="1">
    <source>
        <dbReference type="EMBL" id="CUS05571.1"/>
    </source>
</evidence>
<sequence length="62" mass="6601">MLISHFVLLVGAVLSRVGGVAVVAPERAPDKWIPVSYTDNSTNCFNAACFCVMINDCRVATG</sequence>
<dbReference type="AlphaFoldDB" id="A0A160T5C2"/>